<keyword evidence="3 7" id="KW-0812">Transmembrane</keyword>
<gene>
    <name evidence="9" type="ORF">DVA86_16865</name>
</gene>
<sequence>MRSTQRAACRTPVTAPGTPVKPELSCGDGDFRTRFSSRAGAAVRTDRASVHEQCATRRVSAPPAGHKPVREVPVGAAGCGPARAGAGRRGPVGSRCGRCARNVWATSGYRDVGFLLPGSLVPGSADRGTFALFLGVALGVSAIPVLAKILMELRLLHRDTGQLMLCAVMVDDIVGWVLLSVVSAMATSGVRGGDLAFTGGCLLAVLVAAVLLRPLVGRALRRAARSPESGPTVAVVAVVVLLGAAGTQAMELEAVFGAFVCGIAISGSGALDPERLAPLRTVVMSVLARLFFATAGLRMDLTALADPVVALAGACVLLAAVVGKFAGAYVGARLTRLGHWEALAMGAGMNARGVIEVVIAMVGVRLGILTPEMYTVIVLVAIVTSLMTPPLLRVTMARVRATPEERLRESMYGGGGPARVPHP</sequence>
<dbReference type="InterPro" id="IPR050794">
    <property type="entry name" value="CPA2_transporter"/>
</dbReference>
<evidence type="ECO:0000256" key="6">
    <source>
        <dbReference type="ARBA" id="ARBA00023136"/>
    </source>
</evidence>
<evidence type="ECO:0000256" key="5">
    <source>
        <dbReference type="ARBA" id="ARBA00023065"/>
    </source>
</evidence>
<keyword evidence="2" id="KW-0813">Transport</keyword>
<evidence type="ECO:0000313" key="9">
    <source>
        <dbReference type="EMBL" id="AXK37394.1"/>
    </source>
</evidence>
<organism evidence="9 10">
    <name type="scientific">Streptomyces armeniacus</name>
    <dbReference type="NCBI Taxonomy" id="83291"/>
    <lineage>
        <taxon>Bacteria</taxon>
        <taxon>Bacillati</taxon>
        <taxon>Actinomycetota</taxon>
        <taxon>Actinomycetes</taxon>
        <taxon>Kitasatosporales</taxon>
        <taxon>Streptomycetaceae</taxon>
        <taxon>Streptomyces</taxon>
    </lineage>
</organism>
<dbReference type="GO" id="GO:0015297">
    <property type="term" value="F:antiporter activity"/>
    <property type="evidence" value="ECO:0007669"/>
    <property type="project" value="InterPro"/>
</dbReference>
<feature type="transmembrane region" description="Helical" evidence="7">
    <location>
        <begin position="228"/>
        <end position="246"/>
    </location>
</feature>
<name>A0A345Y0H8_9ACTN</name>
<dbReference type="GO" id="GO:1902600">
    <property type="term" value="P:proton transmembrane transport"/>
    <property type="evidence" value="ECO:0007669"/>
    <property type="project" value="InterPro"/>
</dbReference>
<reference evidence="9 10" key="1">
    <citation type="submission" date="2018-07" db="EMBL/GenBank/DDBJ databases">
        <title>Draft genome of the type strain Streptomyces armeniacus ATCC 15676.</title>
        <authorList>
            <person name="Labana P."/>
            <person name="Gosse J.T."/>
            <person name="Boddy C.N."/>
        </authorList>
    </citation>
    <scope>NUCLEOTIDE SEQUENCE [LARGE SCALE GENOMIC DNA]</scope>
    <source>
        <strain evidence="9 10">ATCC 15676</strain>
    </source>
</reference>
<feature type="transmembrane region" description="Helical" evidence="7">
    <location>
        <begin position="252"/>
        <end position="271"/>
    </location>
</feature>
<keyword evidence="6 7" id="KW-0472">Membrane</keyword>
<dbReference type="GO" id="GO:0016020">
    <property type="term" value="C:membrane"/>
    <property type="evidence" value="ECO:0007669"/>
    <property type="project" value="UniProtKB-SubCell"/>
</dbReference>
<dbReference type="Proteomes" id="UP000254425">
    <property type="component" value="Chromosome"/>
</dbReference>
<dbReference type="InterPro" id="IPR038770">
    <property type="entry name" value="Na+/solute_symporter_sf"/>
</dbReference>
<protein>
    <submittedName>
        <fullName evidence="9">Cation:proton antiporter</fullName>
    </submittedName>
</protein>
<keyword evidence="5" id="KW-0406">Ion transport</keyword>
<proteinExistence type="predicted"/>
<dbReference type="KEGG" id="sarm:DVA86_16865"/>
<feature type="transmembrane region" description="Helical" evidence="7">
    <location>
        <begin position="163"/>
        <end position="183"/>
    </location>
</feature>
<dbReference type="Gene3D" id="1.20.1530.20">
    <property type="match status" value="1"/>
</dbReference>
<evidence type="ECO:0000256" key="7">
    <source>
        <dbReference type="SAM" id="Phobius"/>
    </source>
</evidence>
<feature type="transmembrane region" description="Helical" evidence="7">
    <location>
        <begin position="374"/>
        <end position="392"/>
    </location>
</feature>
<evidence type="ECO:0000256" key="3">
    <source>
        <dbReference type="ARBA" id="ARBA00022692"/>
    </source>
</evidence>
<dbReference type="AlphaFoldDB" id="A0A345Y0H8"/>
<dbReference type="PANTHER" id="PTHR32468">
    <property type="entry name" value="CATION/H + ANTIPORTER"/>
    <property type="match status" value="1"/>
</dbReference>
<dbReference type="PANTHER" id="PTHR32468:SF0">
    <property type="entry name" value="K(+)_H(+) ANTIPORTER 1"/>
    <property type="match status" value="1"/>
</dbReference>
<evidence type="ECO:0000256" key="2">
    <source>
        <dbReference type="ARBA" id="ARBA00022448"/>
    </source>
</evidence>
<evidence type="ECO:0000313" key="10">
    <source>
        <dbReference type="Proteomes" id="UP000254425"/>
    </source>
</evidence>
<dbReference type="InterPro" id="IPR006153">
    <property type="entry name" value="Cation/H_exchanger_TM"/>
</dbReference>
<keyword evidence="10" id="KW-1185">Reference proteome</keyword>
<comment type="subcellular location">
    <subcellularLocation>
        <location evidence="1">Membrane</location>
        <topology evidence="1">Multi-pass membrane protein</topology>
    </subcellularLocation>
</comment>
<accession>A0A345Y0H8</accession>
<feature type="transmembrane region" description="Helical" evidence="7">
    <location>
        <begin position="195"/>
        <end position="216"/>
    </location>
</feature>
<keyword evidence="4 7" id="KW-1133">Transmembrane helix</keyword>
<feature type="transmembrane region" description="Helical" evidence="7">
    <location>
        <begin position="130"/>
        <end position="151"/>
    </location>
</feature>
<feature type="domain" description="Cation/H+ exchanger transmembrane" evidence="8">
    <location>
        <begin position="131"/>
        <end position="392"/>
    </location>
</feature>
<dbReference type="EMBL" id="CP031320">
    <property type="protein sequence ID" value="AXK37394.1"/>
    <property type="molecule type" value="Genomic_DNA"/>
</dbReference>
<evidence type="ECO:0000259" key="8">
    <source>
        <dbReference type="Pfam" id="PF00999"/>
    </source>
</evidence>
<evidence type="ECO:0000256" key="1">
    <source>
        <dbReference type="ARBA" id="ARBA00004141"/>
    </source>
</evidence>
<dbReference type="Pfam" id="PF00999">
    <property type="entry name" value="Na_H_Exchanger"/>
    <property type="match status" value="1"/>
</dbReference>
<evidence type="ECO:0000256" key="4">
    <source>
        <dbReference type="ARBA" id="ARBA00022989"/>
    </source>
</evidence>
<feature type="transmembrane region" description="Helical" evidence="7">
    <location>
        <begin position="309"/>
        <end position="330"/>
    </location>
</feature>
<feature type="transmembrane region" description="Helical" evidence="7">
    <location>
        <begin position="342"/>
        <end position="368"/>
    </location>
</feature>
<feature type="transmembrane region" description="Helical" evidence="7">
    <location>
        <begin position="278"/>
        <end position="297"/>
    </location>
</feature>